<feature type="repeat" description="Solcar" evidence="8">
    <location>
        <begin position="22"/>
        <end position="107"/>
    </location>
</feature>
<proteinExistence type="inferred from homology"/>
<accession>A0A7S3RWM5</accession>
<dbReference type="Pfam" id="PF00153">
    <property type="entry name" value="Mito_carr"/>
    <property type="match status" value="3"/>
</dbReference>
<evidence type="ECO:0000256" key="4">
    <source>
        <dbReference type="ARBA" id="ARBA00022692"/>
    </source>
</evidence>
<evidence type="ECO:0000256" key="9">
    <source>
        <dbReference type="RuleBase" id="RU000488"/>
    </source>
</evidence>
<evidence type="ECO:0000256" key="5">
    <source>
        <dbReference type="ARBA" id="ARBA00022737"/>
    </source>
</evidence>
<feature type="repeat" description="Solcar" evidence="8">
    <location>
        <begin position="212"/>
        <end position="303"/>
    </location>
</feature>
<dbReference type="InterPro" id="IPR018108">
    <property type="entry name" value="MCP_transmembrane"/>
</dbReference>
<keyword evidence="7 8" id="KW-0472">Membrane</keyword>
<protein>
    <submittedName>
        <fullName evidence="10">Uncharacterized protein</fullName>
    </submittedName>
</protein>
<name>A0A7S3RWM5_EMIHU</name>
<evidence type="ECO:0000256" key="6">
    <source>
        <dbReference type="ARBA" id="ARBA00022989"/>
    </source>
</evidence>
<feature type="repeat" description="Solcar" evidence="8">
    <location>
        <begin position="114"/>
        <end position="205"/>
    </location>
</feature>
<comment type="subcellular location">
    <subcellularLocation>
        <location evidence="1">Membrane</location>
        <topology evidence="1">Multi-pass membrane protein</topology>
    </subcellularLocation>
</comment>
<reference evidence="10" key="1">
    <citation type="submission" date="2021-01" db="EMBL/GenBank/DDBJ databases">
        <authorList>
            <person name="Corre E."/>
            <person name="Pelletier E."/>
            <person name="Niang G."/>
            <person name="Scheremetjew M."/>
            <person name="Finn R."/>
            <person name="Kale V."/>
            <person name="Holt S."/>
            <person name="Cochrane G."/>
            <person name="Meng A."/>
            <person name="Brown T."/>
            <person name="Cohen L."/>
        </authorList>
    </citation>
    <scope>NUCLEOTIDE SEQUENCE</scope>
    <source>
        <strain evidence="10">379</strain>
    </source>
</reference>
<evidence type="ECO:0000256" key="1">
    <source>
        <dbReference type="ARBA" id="ARBA00004141"/>
    </source>
</evidence>
<dbReference type="Gene3D" id="1.50.40.10">
    <property type="entry name" value="Mitochondrial carrier domain"/>
    <property type="match status" value="1"/>
</dbReference>
<evidence type="ECO:0000256" key="7">
    <source>
        <dbReference type="ARBA" id="ARBA00023136"/>
    </source>
</evidence>
<dbReference type="InterPro" id="IPR050391">
    <property type="entry name" value="Mito_Metabolite_Transporter"/>
</dbReference>
<comment type="similarity">
    <text evidence="2 9">Belongs to the mitochondrial carrier (TC 2.A.29) family.</text>
</comment>
<dbReference type="InterPro" id="IPR023395">
    <property type="entry name" value="MCP_dom_sf"/>
</dbReference>
<keyword evidence="4 8" id="KW-0812">Transmembrane</keyword>
<sequence>MASVQFRRGDTVQPAAPLSKSVIFGTSGLGGVLGWICVHPFNTLAVRMNLSVMSSGGAPPAPFASFASDLIKREGVAGLYAGLGAGCLRQVFYATSRYGLFETFRDALAKYRKTDFAQRFATASVAGGCAALISCPVEVCLVRMSNDASQPEAARRNYKSVFDAGARIATEEGAAAFYRGSQPFVMRAMLVGGTQVATYDQFKQLYGTLGLSGLANQFSSSMSAGLIYSIITMPFETAKNRMAFQTPDPATGKLPFTGTMQTIGAVARSSGPLSLWSGFLPYYGRCGGHTVTMFVFVDQLRLLYRQMQ</sequence>
<dbReference type="AlphaFoldDB" id="A0A7S3RWM5"/>
<keyword evidence="3 9" id="KW-0813">Transport</keyword>
<dbReference type="PROSITE" id="PS50920">
    <property type="entry name" value="SOLCAR"/>
    <property type="match status" value="3"/>
</dbReference>
<keyword evidence="6" id="KW-1133">Transmembrane helix</keyword>
<dbReference type="GO" id="GO:0016020">
    <property type="term" value="C:membrane"/>
    <property type="evidence" value="ECO:0007669"/>
    <property type="project" value="UniProtKB-SubCell"/>
</dbReference>
<evidence type="ECO:0000256" key="8">
    <source>
        <dbReference type="PROSITE-ProRule" id="PRU00282"/>
    </source>
</evidence>
<dbReference type="PANTHER" id="PTHR45618">
    <property type="entry name" value="MITOCHONDRIAL DICARBOXYLATE CARRIER-RELATED"/>
    <property type="match status" value="1"/>
</dbReference>
<evidence type="ECO:0000256" key="3">
    <source>
        <dbReference type="ARBA" id="ARBA00022448"/>
    </source>
</evidence>
<evidence type="ECO:0000313" key="10">
    <source>
        <dbReference type="EMBL" id="CAE0536225.1"/>
    </source>
</evidence>
<gene>
    <name evidence="10" type="ORF">EHUX00137_LOCUS8841</name>
</gene>
<dbReference type="SUPFAM" id="SSF103506">
    <property type="entry name" value="Mitochondrial carrier"/>
    <property type="match status" value="1"/>
</dbReference>
<dbReference type="EMBL" id="HBIR01012141">
    <property type="protein sequence ID" value="CAE0536225.1"/>
    <property type="molecule type" value="Transcribed_RNA"/>
</dbReference>
<keyword evidence="5" id="KW-0677">Repeat</keyword>
<organism evidence="10">
    <name type="scientific">Emiliania huxleyi</name>
    <name type="common">Coccolithophore</name>
    <name type="synonym">Pontosphaera huxleyi</name>
    <dbReference type="NCBI Taxonomy" id="2903"/>
    <lineage>
        <taxon>Eukaryota</taxon>
        <taxon>Haptista</taxon>
        <taxon>Haptophyta</taxon>
        <taxon>Prymnesiophyceae</taxon>
        <taxon>Isochrysidales</taxon>
        <taxon>Noelaerhabdaceae</taxon>
        <taxon>Emiliania</taxon>
    </lineage>
</organism>
<evidence type="ECO:0000256" key="2">
    <source>
        <dbReference type="ARBA" id="ARBA00006375"/>
    </source>
</evidence>